<dbReference type="InterPro" id="IPR050325">
    <property type="entry name" value="Prot/Nucl_acid_deglycase"/>
</dbReference>
<gene>
    <name evidence="5" type="ORF">CLV51_104271</name>
</gene>
<dbReference type="GO" id="GO:0019172">
    <property type="term" value="F:glyoxalase III activity"/>
    <property type="evidence" value="ECO:0007669"/>
    <property type="project" value="TreeGrafter"/>
</dbReference>
<evidence type="ECO:0000313" key="6">
    <source>
        <dbReference type="Proteomes" id="UP000240971"/>
    </source>
</evidence>
<dbReference type="GO" id="GO:0005737">
    <property type="term" value="C:cytoplasm"/>
    <property type="evidence" value="ECO:0007669"/>
    <property type="project" value="TreeGrafter"/>
</dbReference>
<keyword evidence="6" id="KW-1185">Reference proteome</keyword>
<evidence type="ECO:0000259" key="4">
    <source>
        <dbReference type="Pfam" id="PF01965"/>
    </source>
</evidence>
<reference evidence="5 6" key="1">
    <citation type="submission" date="2018-03" db="EMBL/GenBank/DDBJ databases">
        <title>Genomic Encyclopedia of Archaeal and Bacterial Type Strains, Phase II (KMG-II): from individual species to whole genera.</title>
        <authorList>
            <person name="Goeker M."/>
        </authorList>
    </citation>
    <scope>NUCLEOTIDE SEQUENCE [LARGE SCALE GENOMIC DNA]</scope>
    <source>
        <strain evidence="5 6">DSM 24859</strain>
    </source>
</reference>
<dbReference type="GO" id="GO:0008233">
    <property type="term" value="F:peptidase activity"/>
    <property type="evidence" value="ECO:0007669"/>
    <property type="project" value="UniProtKB-KW"/>
</dbReference>
<dbReference type="GO" id="GO:0019243">
    <property type="term" value="P:methylglyoxal catabolic process to D-lactate via S-lactoyl-glutathione"/>
    <property type="evidence" value="ECO:0007669"/>
    <property type="project" value="TreeGrafter"/>
</dbReference>
<name>A0A2P8HH74_CHINA</name>
<protein>
    <submittedName>
        <fullName evidence="5">Putative intracellular protease/amidase</fullName>
    </submittedName>
</protein>
<keyword evidence="1" id="KW-0346">Stress response</keyword>
<dbReference type="InterPro" id="IPR029062">
    <property type="entry name" value="Class_I_gatase-like"/>
</dbReference>
<dbReference type="AlphaFoldDB" id="A0A2P8HH74"/>
<proteinExistence type="inferred from homology"/>
<evidence type="ECO:0000256" key="1">
    <source>
        <dbReference type="ARBA" id="ARBA00023016"/>
    </source>
</evidence>
<evidence type="ECO:0000256" key="2">
    <source>
        <dbReference type="ARBA" id="ARBA00023239"/>
    </source>
</evidence>
<feature type="domain" description="DJ-1/PfpI" evidence="4">
    <location>
        <begin position="21"/>
        <end position="220"/>
    </location>
</feature>
<dbReference type="Proteomes" id="UP000240971">
    <property type="component" value="Unassembled WGS sequence"/>
</dbReference>
<dbReference type="CDD" id="cd03141">
    <property type="entry name" value="GATase1_Hsp31_like"/>
    <property type="match status" value="1"/>
</dbReference>
<sequence>MKYILFIVTSVDRIGTDHIPTGYEFSEIADPYWEFTKAGFTVDFASPTGGSPPEDGYEENNTNSRLFRNGPGFKRLNFSHKLENVDIDAYDGIFFPGGLGPMVDMVDHPLVKDIVSKAYEKGKIVAAVCHGPVALLNVKLSSGQYLVEGKKLTSFTTEEEVIKKHHVNRIIPFMLEEALIRQGGIFNKKAPFISHIIKDGLIITGQNPASAKDVAQAVIEKILGQKIG</sequence>
<dbReference type="Pfam" id="PF01965">
    <property type="entry name" value="DJ-1_PfpI"/>
    <property type="match status" value="1"/>
</dbReference>
<dbReference type="InterPro" id="IPR002818">
    <property type="entry name" value="DJ-1/PfpI"/>
</dbReference>
<dbReference type="PANTHER" id="PTHR48094:SF11">
    <property type="entry name" value="GLUTATHIONE-INDEPENDENT GLYOXALASE HSP31-RELATED"/>
    <property type="match status" value="1"/>
</dbReference>
<accession>A0A2P8HH74</accession>
<dbReference type="GO" id="GO:0006508">
    <property type="term" value="P:proteolysis"/>
    <property type="evidence" value="ECO:0007669"/>
    <property type="project" value="UniProtKB-KW"/>
</dbReference>
<evidence type="ECO:0000256" key="3">
    <source>
        <dbReference type="ARBA" id="ARBA00038493"/>
    </source>
</evidence>
<comment type="caution">
    <text evidence="5">The sequence shown here is derived from an EMBL/GenBank/DDBJ whole genome shotgun (WGS) entry which is preliminary data.</text>
</comment>
<dbReference type="RefSeq" id="WP_106529886.1">
    <property type="nucleotide sequence ID" value="NZ_PYAW01000004.1"/>
</dbReference>
<dbReference type="EMBL" id="PYAW01000004">
    <property type="protein sequence ID" value="PSL45565.1"/>
    <property type="molecule type" value="Genomic_DNA"/>
</dbReference>
<evidence type="ECO:0000313" key="5">
    <source>
        <dbReference type="EMBL" id="PSL45565.1"/>
    </source>
</evidence>
<dbReference type="SUPFAM" id="SSF52317">
    <property type="entry name" value="Class I glutamine amidotransferase-like"/>
    <property type="match status" value="1"/>
</dbReference>
<dbReference type="PANTHER" id="PTHR48094">
    <property type="entry name" value="PROTEIN/NUCLEIC ACID DEGLYCASE DJ-1-RELATED"/>
    <property type="match status" value="1"/>
</dbReference>
<keyword evidence="2" id="KW-0456">Lyase</keyword>
<dbReference type="Gene3D" id="3.40.50.880">
    <property type="match status" value="1"/>
</dbReference>
<comment type="similarity">
    <text evidence="3">Belongs to the peptidase C56 family. HSP31-like subfamily.</text>
</comment>
<dbReference type="OrthoDB" id="9792284at2"/>
<keyword evidence="5" id="KW-0378">Hydrolase</keyword>
<organism evidence="5 6">
    <name type="scientific">Chitinophaga niastensis</name>
    <dbReference type="NCBI Taxonomy" id="536980"/>
    <lineage>
        <taxon>Bacteria</taxon>
        <taxon>Pseudomonadati</taxon>
        <taxon>Bacteroidota</taxon>
        <taxon>Chitinophagia</taxon>
        <taxon>Chitinophagales</taxon>
        <taxon>Chitinophagaceae</taxon>
        <taxon>Chitinophaga</taxon>
    </lineage>
</organism>
<keyword evidence="5" id="KW-0645">Protease</keyword>